<evidence type="ECO:0000259" key="10">
    <source>
        <dbReference type="PROSITE" id="PS51755"/>
    </source>
</evidence>
<dbReference type="PANTHER" id="PTHR48111:SF40">
    <property type="entry name" value="PHOSPHATE REGULON TRANSCRIPTIONAL REGULATORY PROTEIN PHOB"/>
    <property type="match status" value="1"/>
</dbReference>
<reference evidence="11 12" key="1">
    <citation type="submission" date="2021-01" db="EMBL/GenBank/DDBJ databases">
        <title>Genomic Encyclopedia of Type Strains, Phase IV (KMG-IV): sequencing the most valuable type-strain genomes for metagenomic binning, comparative biology and taxonomic classification.</title>
        <authorList>
            <person name="Goeker M."/>
        </authorList>
    </citation>
    <scope>NUCLEOTIDE SEQUENCE [LARGE SCALE GENOMIC DNA]</scope>
    <source>
        <strain evidence="11 12">DSM 24834</strain>
    </source>
</reference>
<evidence type="ECO:0000259" key="9">
    <source>
        <dbReference type="PROSITE" id="PS50110"/>
    </source>
</evidence>
<dbReference type="InterPro" id="IPR036388">
    <property type="entry name" value="WH-like_DNA-bd_sf"/>
</dbReference>
<dbReference type="InterPro" id="IPR011006">
    <property type="entry name" value="CheY-like_superfamily"/>
</dbReference>
<keyword evidence="4" id="KW-0805">Transcription regulation</keyword>
<dbReference type="PROSITE" id="PS51755">
    <property type="entry name" value="OMPR_PHOB"/>
    <property type="match status" value="1"/>
</dbReference>
<keyword evidence="3" id="KW-0902">Two-component regulatory system</keyword>
<evidence type="ECO:0000256" key="3">
    <source>
        <dbReference type="ARBA" id="ARBA00023012"/>
    </source>
</evidence>
<evidence type="ECO:0000256" key="1">
    <source>
        <dbReference type="ARBA" id="ARBA00004496"/>
    </source>
</evidence>
<keyword evidence="5 8" id="KW-0238">DNA-binding</keyword>
<gene>
    <name evidence="11" type="ORF">JOC86_000110</name>
</gene>
<dbReference type="InterPro" id="IPR039420">
    <property type="entry name" value="WalR-like"/>
</dbReference>
<comment type="caution">
    <text evidence="11">The sequence shown here is derived from an EMBL/GenBank/DDBJ whole genome shotgun (WGS) entry which is preliminary data.</text>
</comment>
<organism evidence="11 12">
    <name type="scientific">Rossellomorea pakistanensis</name>
    <dbReference type="NCBI Taxonomy" id="992288"/>
    <lineage>
        <taxon>Bacteria</taxon>
        <taxon>Bacillati</taxon>
        <taxon>Bacillota</taxon>
        <taxon>Bacilli</taxon>
        <taxon>Bacillales</taxon>
        <taxon>Bacillaceae</taxon>
        <taxon>Rossellomorea</taxon>
    </lineage>
</organism>
<protein>
    <submittedName>
        <fullName evidence="11">Two-component system phosphate regulon response regulator PhoB</fullName>
    </submittedName>
</protein>
<evidence type="ECO:0000256" key="8">
    <source>
        <dbReference type="PROSITE-ProRule" id="PRU01091"/>
    </source>
</evidence>
<dbReference type="InterPro" id="IPR016032">
    <property type="entry name" value="Sig_transdc_resp-reg_C-effctor"/>
</dbReference>
<dbReference type="Gene3D" id="3.40.50.2300">
    <property type="match status" value="1"/>
</dbReference>
<feature type="modified residue" description="4-aspartylphosphate" evidence="7">
    <location>
        <position position="56"/>
    </location>
</feature>
<comment type="subcellular location">
    <subcellularLocation>
        <location evidence="1">Cytoplasm</location>
    </subcellularLocation>
</comment>
<feature type="domain" description="Response regulatory" evidence="9">
    <location>
        <begin position="7"/>
        <end position="122"/>
    </location>
</feature>
<dbReference type="Pfam" id="PF00486">
    <property type="entry name" value="Trans_reg_C"/>
    <property type="match status" value="1"/>
</dbReference>
<dbReference type="SUPFAM" id="SSF52172">
    <property type="entry name" value="CheY-like"/>
    <property type="match status" value="1"/>
</dbReference>
<feature type="DNA-binding region" description="OmpR/PhoB-type" evidence="8">
    <location>
        <begin position="129"/>
        <end position="228"/>
    </location>
</feature>
<dbReference type="SMART" id="SM00862">
    <property type="entry name" value="Trans_reg_C"/>
    <property type="match status" value="1"/>
</dbReference>
<sequence>MPIQRKNILIIEDDDKIRKLMKIFLEKEGFEVIEAADGKEGQDLFILHDPCFVILDLMLPYVNGEELCSWIRGKQNSQVGIIMVTAKSSEEEKITGLKIGADDYITKPFSPSELVMRVETVLRRTNNHCKKMSIGGLTIKPEKGEVTYKGEMIDLTAFEFLILYYLMVNHGQVISRDQLLDYLYKAQEKVVTERTIDVHVRHLRKKLHLLALDHYIQTVRGMGYKFVIE</sequence>
<dbReference type="CDD" id="cd00383">
    <property type="entry name" value="trans_reg_C"/>
    <property type="match status" value="1"/>
</dbReference>
<dbReference type="SMART" id="SM00448">
    <property type="entry name" value="REC"/>
    <property type="match status" value="1"/>
</dbReference>
<name>A0ABS2N6V9_9BACI</name>
<evidence type="ECO:0000313" key="11">
    <source>
        <dbReference type="EMBL" id="MBM7583573.1"/>
    </source>
</evidence>
<feature type="domain" description="OmpR/PhoB-type" evidence="10">
    <location>
        <begin position="129"/>
        <end position="228"/>
    </location>
</feature>
<evidence type="ECO:0000313" key="12">
    <source>
        <dbReference type="Proteomes" id="UP001646157"/>
    </source>
</evidence>
<dbReference type="Proteomes" id="UP001646157">
    <property type="component" value="Unassembled WGS sequence"/>
</dbReference>
<evidence type="ECO:0000256" key="2">
    <source>
        <dbReference type="ARBA" id="ARBA00022553"/>
    </source>
</evidence>
<dbReference type="EMBL" id="JAFBDZ010000001">
    <property type="protein sequence ID" value="MBM7583573.1"/>
    <property type="molecule type" value="Genomic_DNA"/>
</dbReference>
<dbReference type="InterPro" id="IPR001867">
    <property type="entry name" value="OmpR/PhoB-type_DNA-bd"/>
</dbReference>
<dbReference type="PROSITE" id="PS50110">
    <property type="entry name" value="RESPONSE_REGULATORY"/>
    <property type="match status" value="1"/>
</dbReference>
<accession>A0ABS2N6V9</accession>
<dbReference type="SUPFAM" id="SSF46894">
    <property type="entry name" value="C-terminal effector domain of the bipartite response regulators"/>
    <property type="match status" value="1"/>
</dbReference>
<dbReference type="Gene3D" id="6.10.250.690">
    <property type="match status" value="1"/>
</dbReference>
<evidence type="ECO:0000256" key="7">
    <source>
        <dbReference type="PROSITE-ProRule" id="PRU00169"/>
    </source>
</evidence>
<dbReference type="PANTHER" id="PTHR48111">
    <property type="entry name" value="REGULATOR OF RPOS"/>
    <property type="match status" value="1"/>
</dbReference>
<dbReference type="Gene3D" id="1.10.10.10">
    <property type="entry name" value="Winged helix-like DNA-binding domain superfamily/Winged helix DNA-binding domain"/>
    <property type="match status" value="1"/>
</dbReference>
<proteinExistence type="predicted"/>
<dbReference type="InterPro" id="IPR001789">
    <property type="entry name" value="Sig_transdc_resp-reg_receiver"/>
</dbReference>
<keyword evidence="12" id="KW-1185">Reference proteome</keyword>
<keyword evidence="2 7" id="KW-0597">Phosphoprotein</keyword>
<keyword evidence="6" id="KW-0804">Transcription</keyword>
<dbReference type="CDD" id="cd17574">
    <property type="entry name" value="REC_OmpR"/>
    <property type="match status" value="1"/>
</dbReference>
<evidence type="ECO:0000256" key="5">
    <source>
        <dbReference type="ARBA" id="ARBA00023125"/>
    </source>
</evidence>
<evidence type="ECO:0000256" key="4">
    <source>
        <dbReference type="ARBA" id="ARBA00023015"/>
    </source>
</evidence>
<dbReference type="RefSeq" id="WP_205167840.1">
    <property type="nucleotide sequence ID" value="NZ_JAFBDZ010000001.1"/>
</dbReference>
<dbReference type="Pfam" id="PF00072">
    <property type="entry name" value="Response_reg"/>
    <property type="match status" value="1"/>
</dbReference>
<evidence type="ECO:0000256" key="6">
    <source>
        <dbReference type="ARBA" id="ARBA00023163"/>
    </source>
</evidence>